<evidence type="ECO:0000256" key="1">
    <source>
        <dbReference type="ARBA" id="ARBA00012502"/>
    </source>
</evidence>
<reference evidence="4" key="1">
    <citation type="submission" date="2018-05" db="EMBL/GenBank/DDBJ databases">
        <authorList>
            <person name="Lanie J.A."/>
            <person name="Ng W.-L."/>
            <person name="Kazmierczak K.M."/>
            <person name="Andrzejewski T.M."/>
            <person name="Davidsen T.M."/>
            <person name="Wayne K.J."/>
            <person name="Tettelin H."/>
            <person name="Glass J.I."/>
            <person name="Rusch D."/>
            <person name="Podicherti R."/>
            <person name="Tsui H.-C.T."/>
            <person name="Winkler M.E."/>
        </authorList>
    </citation>
    <scope>NUCLEOTIDE SEQUENCE</scope>
</reference>
<feature type="domain" description="Peptide methionine sulphoxide reductase MsrA" evidence="3">
    <location>
        <begin position="33"/>
        <end position="123"/>
    </location>
</feature>
<keyword evidence="2" id="KW-0560">Oxidoreductase</keyword>
<dbReference type="GO" id="GO:0008113">
    <property type="term" value="F:peptide-methionine (S)-S-oxide reductase activity"/>
    <property type="evidence" value="ECO:0007669"/>
    <property type="project" value="UniProtKB-EC"/>
</dbReference>
<dbReference type="PANTHER" id="PTHR43774">
    <property type="entry name" value="PEPTIDE METHIONINE SULFOXIDE REDUCTASE"/>
    <property type="match status" value="1"/>
</dbReference>
<protein>
    <recommendedName>
        <fullName evidence="1">peptide-methionine (S)-S-oxide reductase</fullName>
        <ecNumber evidence="1">1.8.4.11</ecNumber>
    </recommendedName>
</protein>
<dbReference type="EMBL" id="UINC01161877">
    <property type="protein sequence ID" value="SVD61316.1"/>
    <property type="molecule type" value="Genomic_DNA"/>
</dbReference>
<accession>A0A382WR29</accession>
<gene>
    <name evidence="4" type="ORF">METZ01_LOCUS414170</name>
</gene>
<dbReference type="PANTHER" id="PTHR43774:SF1">
    <property type="entry name" value="PEPTIDE METHIONINE SULFOXIDE REDUCTASE MSRA 2"/>
    <property type="match status" value="1"/>
</dbReference>
<feature type="non-terminal residue" evidence="4">
    <location>
        <position position="123"/>
    </location>
</feature>
<dbReference type="SUPFAM" id="SSF55068">
    <property type="entry name" value="Peptide methionine sulfoxide reductase"/>
    <property type="match status" value="1"/>
</dbReference>
<evidence type="ECO:0000259" key="3">
    <source>
        <dbReference type="Pfam" id="PF01625"/>
    </source>
</evidence>
<evidence type="ECO:0000313" key="4">
    <source>
        <dbReference type="EMBL" id="SVD61316.1"/>
    </source>
</evidence>
<dbReference type="AlphaFoldDB" id="A0A382WR29"/>
<evidence type="ECO:0000256" key="2">
    <source>
        <dbReference type="ARBA" id="ARBA00023002"/>
    </source>
</evidence>
<sequence length="123" mass="13771">MKLNTKLLLLPCLFFLVLFFTAVNSPAGEQIKTAVFAGGCFWCMEADFEKVPGIIEVVSGYTGGTSSNPNYNNYGKSGHIEAVRIEYEPSVINYRQLLDIFWVNIDPTDKDGQFCDRGHEYSS</sequence>
<proteinExistence type="predicted"/>
<organism evidence="4">
    <name type="scientific">marine metagenome</name>
    <dbReference type="NCBI Taxonomy" id="408172"/>
    <lineage>
        <taxon>unclassified sequences</taxon>
        <taxon>metagenomes</taxon>
        <taxon>ecological metagenomes</taxon>
    </lineage>
</organism>
<dbReference type="Gene3D" id="3.30.1060.10">
    <property type="entry name" value="Peptide methionine sulphoxide reductase MsrA"/>
    <property type="match status" value="1"/>
</dbReference>
<dbReference type="EC" id="1.8.4.11" evidence="1"/>
<dbReference type="Pfam" id="PF01625">
    <property type="entry name" value="PMSR"/>
    <property type="match status" value="1"/>
</dbReference>
<dbReference type="InterPro" id="IPR002569">
    <property type="entry name" value="Met_Sox_Rdtase_MsrA_dom"/>
</dbReference>
<name>A0A382WR29_9ZZZZ</name>
<dbReference type="InterPro" id="IPR036509">
    <property type="entry name" value="Met_Sox_Rdtase_MsrA_sf"/>
</dbReference>